<organism evidence="2 3">
    <name type="scientific">Sulfolobus tengchongensis</name>
    <dbReference type="NCBI Taxonomy" id="207809"/>
    <lineage>
        <taxon>Archaea</taxon>
        <taxon>Thermoproteota</taxon>
        <taxon>Thermoprotei</taxon>
        <taxon>Sulfolobales</taxon>
        <taxon>Sulfolobaceae</taxon>
        <taxon>Sulfolobus</taxon>
    </lineage>
</organism>
<dbReference type="Gene3D" id="3.30.9.10">
    <property type="entry name" value="D-Amino Acid Oxidase, subunit A, domain 2"/>
    <property type="match status" value="1"/>
</dbReference>
<evidence type="ECO:0000259" key="1">
    <source>
        <dbReference type="Pfam" id="PF01266"/>
    </source>
</evidence>
<reference evidence="2 3" key="1">
    <citation type="submission" date="2024-02" db="EMBL/GenBank/DDBJ databases">
        <title>STSV induces naive adaptation in Sulfolobus.</title>
        <authorList>
            <person name="Xiang X."/>
            <person name="Song M."/>
        </authorList>
    </citation>
    <scope>NUCLEOTIDE SEQUENCE [LARGE SCALE GENOMIC DNA]</scope>
    <source>
        <strain evidence="2 3">RT2</strain>
    </source>
</reference>
<protein>
    <submittedName>
        <fullName evidence="2">FAD-binding oxidoreductase</fullName>
        <ecNumber evidence="2">1.-.-.-</ecNumber>
    </submittedName>
</protein>
<sequence length="338" mass="37836">MRVLIVGGGIAGSSIYRMLKKNGIDVTLIEPRIKKPFPSLIHSLLLKGKDIDLSKLSLDFYRKFSIPYFPFKSYTLGNIDSKIIDSWTSAGVSINIRYVNWLNAEAIEAIGGDGLVLVGNLINNTEKVNSPANIIIDKRKNLGFVKIDDKLHNADLIILSAGAWSKYLINIKLPIKTYYCWASLVLSKRKEVGSNIIYDYKNYFYSRPVLGIGLPFAIMGDGKTIEASPYQKQICIDDKEEVMMRISRRLGEIKDLYTTGSFCEATPDMKPAYGKVADNVYYIGGFDGYGAEVGPGLSSVLVEEIISGKESNEFKEYKLDRFSNFSDNFEIGQEPHEL</sequence>
<feature type="domain" description="FAD dependent oxidoreductase" evidence="1">
    <location>
        <begin position="152"/>
        <end position="302"/>
    </location>
</feature>
<dbReference type="EC" id="1.-.-.-" evidence="2"/>
<dbReference type="GO" id="GO:0016491">
    <property type="term" value="F:oxidoreductase activity"/>
    <property type="evidence" value="ECO:0007669"/>
    <property type="project" value="UniProtKB-KW"/>
</dbReference>
<dbReference type="InterPro" id="IPR036188">
    <property type="entry name" value="FAD/NAD-bd_sf"/>
</dbReference>
<dbReference type="InterPro" id="IPR006076">
    <property type="entry name" value="FAD-dep_OxRdtase"/>
</dbReference>
<proteinExistence type="predicted"/>
<keyword evidence="2" id="KW-0560">Oxidoreductase</keyword>
<evidence type="ECO:0000313" key="2">
    <source>
        <dbReference type="EMBL" id="WWQ59791.1"/>
    </source>
</evidence>
<dbReference type="Gene3D" id="3.50.50.60">
    <property type="entry name" value="FAD/NAD(P)-binding domain"/>
    <property type="match status" value="2"/>
</dbReference>
<name>A0AAX4KY43_9CREN</name>
<accession>A0AAX4KY43</accession>
<dbReference type="Pfam" id="PF01266">
    <property type="entry name" value="DAO"/>
    <property type="match status" value="1"/>
</dbReference>
<dbReference type="GeneID" id="89337089"/>
<dbReference type="EMBL" id="CP146016">
    <property type="protein sequence ID" value="WWQ59791.1"/>
    <property type="molecule type" value="Genomic_DNA"/>
</dbReference>
<dbReference type="GO" id="GO:0005737">
    <property type="term" value="C:cytoplasm"/>
    <property type="evidence" value="ECO:0007669"/>
    <property type="project" value="TreeGrafter"/>
</dbReference>
<dbReference type="Pfam" id="PF13450">
    <property type="entry name" value="NAD_binding_8"/>
    <property type="match status" value="1"/>
</dbReference>
<dbReference type="AlphaFoldDB" id="A0AAX4KY43"/>
<keyword evidence="3" id="KW-1185">Reference proteome</keyword>
<dbReference type="Proteomes" id="UP001432202">
    <property type="component" value="Chromosome"/>
</dbReference>
<gene>
    <name evidence="2" type="ORF">V6M85_09930</name>
</gene>
<dbReference type="RefSeq" id="WP_338599436.1">
    <property type="nucleotide sequence ID" value="NZ_CP146016.1"/>
</dbReference>
<dbReference type="SUPFAM" id="SSF51971">
    <property type="entry name" value="Nucleotide-binding domain"/>
    <property type="match status" value="1"/>
</dbReference>
<dbReference type="PANTHER" id="PTHR13847">
    <property type="entry name" value="SARCOSINE DEHYDROGENASE-RELATED"/>
    <property type="match status" value="1"/>
</dbReference>
<evidence type="ECO:0000313" key="3">
    <source>
        <dbReference type="Proteomes" id="UP001432202"/>
    </source>
</evidence>